<evidence type="ECO:0000313" key="3">
    <source>
        <dbReference type="EMBL" id="CAJ1938862.1"/>
    </source>
</evidence>
<evidence type="ECO:0000313" key="4">
    <source>
        <dbReference type="Proteomes" id="UP001295423"/>
    </source>
</evidence>
<comment type="caution">
    <text evidence="3">The sequence shown here is derived from an EMBL/GenBank/DDBJ whole genome shotgun (WGS) entry which is preliminary data.</text>
</comment>
<evidence type="ECO:0000256" key="1">
    <source>
        <dbReference type="SAM" id="MobiDB-lite"/>
    </source>
</evidence>
<organism evidence="3 4">
    <name type="scientific">Cylindrotheca closterium</name>
    <dbReference type="NCBI Taxonomy" id="2856"/>
    <lineage>
        <taxon>Eukaryota</taxon>
        <taxon>Sar</taxon>
        <taxon>Stramenopiles</taxon>
        <taxon>Ochrophyta</taxon>
        <taxon>Bacillariophyta</taxon>
        <taxon>Bacillariophyceae</taxon>
        <taxon>Bacillariophycidae</taxon>
        <taxon>Bacillariales</taxon>
        <taxon>Bacillariaceae</taxon>
        <taxon>Cylindrotheca</taxon>
    </lineage>
</organism>
<proteinExistence type="predicted"/>
<sequence>MFPPNSAFITPSESNSCVSFLNCGGHSSFHGAALPVFSQRKTGDDSRDEMKPIEDYLASEMNKLSVQERSKALDDIHCVGDELDETPEMIEKSLAEFDEMLQRKKNVIYEMAENQNREYVENPEFRLKFLRSDLHDVSKSVRKMLNFLQHKATYFGNEKVTRDITLDDLNEGDKKLLLLGIQHIQEERDRRGRVVLFFFNRYMGVGTIYNHARVSYYIMFNILSQIPAVQKKGIVNCFYDITKQGENIPKPGISFMLSISDFVNSLPVRFTAMHHCLRAGKDANVALNKFVLGTISKFAPYHVRARTRIHYGTDLELQYQLKGHGIPVHHTFPVDSNGNMREDIKNVWFYKHLQAVEGPSEKDPDIEEHNWVDLLEGYNWDDWPIGDTDENDATSGHSSPTSPPLQDILLGRGKPIQNHSGNVCFREYLKQFSIEYNEAPRHLRRTVRLKIREDLKRRGIRFLQEKDGRWVECSVAEAEKTIGQAFRNQRKQSRKE</sequence>
<protein>
    <recommendedName>
        <fullName evidence="2">DUF6824 domain-containing protein</fullName>
    </recommendedName>
</protein>
<dbReference type="Proteomes" id="UP001295423">
    <property type="component" value="Unassembled WGS sequence"/>
</dbReference>
<dbReference type="InterPro" id="IPR036273">
    <property type="entry name" value="CRAL/TRIO_N_dom_sf"/>
</dbReference>
<gene>
    <name evidence="3" type="ORF">CYCCA115_LOCUS6305</name>
</gene>
<dbReference type="InterPro" id="IPR049227">
    <property type="entry name" value="DUF6824"/>
</dbReference>
<dbReference type="SUPFAM" id="SSF46938">
    <property type="entry name" value="CRAL/TRIO N-terminal domain"/>
    <property type="match status" value="1"/>
</dbReference>
<name>A0AAD2FKY7_9STRA</name>
<dbReference type="Pfam" id="PF20710">
    <property type="entry name" value="DUF6824"/>
    <property type="match status" value="1"/>
</dbReference>
<evidence type="ECO:0000259" key="2">
    <source>
        <dbReference type="Pfam" id="PF20710"/>
    </source>
</evidence>
<reference evidence="3" key="1">
    <citation type="submission" date="2023-08" db="EMBL/GenBank/DDBJ databases">
        <authorList>
            <person name="Audoor S."/>
            <person name="Bilcke G."/>
        </authorList>
    </citation>
    <scope>NUCLEOTIDE SEQUENCE</scope>
</reference>
<dbReference type="Gene3D" id="3.40.525.10">
    <property type="entry name" value="CRAL-TRIO lipid binding domain"/>
    <property type="match status" value="1"/>
</dbReference>
<keyword evidence="4" id="KW-1185">Reference proteome</keyword>
<dbReference type="InterPro" id="IPR036865">
    <property type="entry name" value="CRAL-TRIO_dom_sf"/>
</dbReference>
<dbReference type="EMBL" id="CAKOGP040000779">
    <property type="protein sequence ID" value="CAJ1938862.1"/>
    <property type="molecule type" value="Genomic_DNA"/>
</dbReference>
<dbReference type="AlphaFoldDB" id="A0AAD2FKY7"/>
<feature type="domain" description="DUF6824" evidence="2">
    <location>
        <begin position="407"/>
        <end position="488"/>
    </location>
</feature>
<feature type="region of interest" description="Disordered" evidence="1">
    <location>
        <begin position="386"/>
        <end position="405"/>
    </location>
</feature>
<accession>A0AAD2FKY7</accession>